<dbReference type="EMBL" id="KZ678134">
    <property type="protein sequence ID" value="PSN68350.1"/>
    <property type="molecule type" value="Genomic_DNA"/>
</dbReference>
<proteinExistence type="predicted"/>
<gene>
    <name evidence="1" type="ORF">BS50DRAFT_609977</name>
</gene>
<evidence type="ECO:0000313" key="2">
    <source>
        <dbReference type="Proteomes" id="UP000240883"/>
    </source>
</evidence>
<accession>A0A2T2NSI1</accession>
<evidence type="ECO:0000313" key="1">
    <source>
        <dbReference type="EMBL" id="PSN68350.1"/>
    </source>
</evidence>
<keyword evidence="2" id="KW-1185">Reference proteome</keyword>
<dbReference type="AlphaFoldDB" id="A0A2T2NSI1"/>
<dbReference type="Proteomes" id="UP000240883">
    <property type="component" value="Unassembled WGS sequence"/>
</dbReference>
<reference evidence="1 2" key="1">
    <citation type="journal article" date="2018" name="Front. Microbiol.">
        <title>Genome-Wide Analysis of Corynespora cassiicola Leaf Fall Disease Putative Effectors.</title>
        <authorList>
            <person name="Lopez D."/>
            <person name="Ribeiro S."/>
            <person name="Label P."/>
            <person name="Fumanal B."/>
            <person name="Venisse J.S."/>
            <person name="Kohler A."/>
            <person name="de Oliveira R.R."/>
            <person name="Labutti K."/>
            <person name="Lipzen A."/>
            <person name="Lail K."/>
            <person name="Bauer D."/>
            <person name="Ohm R.A."/>
            <person name="Barry K.W."/>
            <person name="Spatafora J."/>
            <person name="Grigoriev I.V."/>
            <person name="Martin F.M."/>
            <person name="Pujade-Renaud V."/>
        </authorList>
    </citation>
    <scope>NUCLEOTIDE SEQUENCE [LARGE SCALE GENOMIC DNA]</scope>
    <source>
        <strain evidence="1 2">Philippines</strain>
    </source>
</reference>
<sequence length="220" mass="25012">MAASTMQSSPFANARYSSDILHIGAGVAIFHLASERIIMRSKKYSNIRLYYFLLKGMRDAGEESEAPVVSPLLTAEPLWMRLVTIRQKTIQYAAFFYIAETLPPDLDEEPLESHAGRPLFKAPPPYPDDLFLRDRVKMEPEGYEPKHHQNTGVNDEEQSYQSYLVPISRAVELLGKDDVRSHVILRGWEAIKARYTMEKVVDTVSQEQIATASRKHSNSI</sequence>
<dbReference type="OrthoDB" id="10259236at2759"/>
<name>A0A2T2NSI1_CORCC</name>
<protein>
    <submittedName>
        <fullName evidence="1">Uncharacterized protein</fullName>
    </submittedName>
</protein>
<organism evidence="1 2">
    <name type="scientific">Corynespora cassiicola Philippines</name>
    <dbReference type="NCBI Taxonomy" id="1448308"/>
    <lineage>
        <taxon>Eukaryota</taxon>
        <taxon>Fungi</taxon>
        <taxon>Dikarya</taxon>
        <taxon>Ascomycota</taxon>
        <taxon>Pezizomycotina</taxon>
        <taxon>Dothideomycetes</taxon>
        <taxon>Pleosporomycetidae</taxon>
        <taxon>Pleosporales</taxon>
        <taxon>Corynesporascaceae</taxon>
        <taxon>Corynespora</taxon>
    </lineage>
</organism>